<reference evidence="4" key="3">
    <citation type="submission" date="2025-09" db="UniProtKB">
        <authorList>
            <consortium name="Ensembl"/>
        </authorList>
    </citation>
    <scope>IDENTIFICATION</scope>
</reference>
<dbReference type="CDD" id="cd00070">
    <property type="entry name" value="GLECT"/>
    <property type="match status" value="1"/>
</dbReference>
<proteinExistence type="predicted"/>
<dbReference type="GeneTree" id="ENSGT00940000155534"/>
<feature type="domain" description="Galectin" evidence="3">
    <location>
        <begin position="4"/>
        <end position="129"/>
    </location>
</feature>
<sequence>SFQNLIVTNMKLRPGLGVKVTGDILPNPQQFQINLGQDEDNIGLHFNPRFTYLTDNNTIVLNAKQNGQWEEEQRESKFPYKVFIIFEAKEFKVKLPDGSEIVFPNRLELENINFMSVANDFSFKEICRQDGSRVGRYSLALESELLA</sequence>
<organism evidence="4 5">
    <name type="scientific">Sarcophilus harrisii</name>
    <name type="common">Tasmanian devil</name>
    <name type="synonym">Sarcophilus laniarius</name>
    <dbReference type="NCBI Taxonomy" id="9305"/>
    <lineage>
        <taxon>Eukaryota</taxon>
        <taxon>Metazoa</taxon>
        <taxon>Chordata</taxon>
        <taxon>Craniata</taxon>
        <taxon>Vertebrata</taxon>
        <taxon>Euteleostomi</taxon>
        <taxon>Mammalia</taxon>
        <taxon>Metatheria</taxon>
        <taxon>Dasyuromorphia</taxon>
        <taxon>Dasyuridae</taxon>
        <taxon>Sarcophilus</taxon>
    </lineage>
</organism>
<reference evidence="4" key="2">
    <citation type="submission" date="2025-08" db="UniProtKB">
        <authorList>
            <consortium name="Ensembl"/>
        </authorList>
    </citation>
    <scope>IDENTIFICATION</scope>
</reference>
<evidence type="ECO:0000256" key="2">
    <source>
        <dbReference type="RuleBase" id="RU102079"/>
    </source>
</evidence>
<dbReference type="PANTHER" id="PTHR11346">
    <property type="entry name" value="GALECTIN"/>
    <property type="match status" value="1"/>
</dbReference>
<dbReference type="PROSITE" id="PS51304">
    <property type="entry name" value="GALECTIN"/>
    <property type="match status" value="1"/>
</dbReference>
<evidence type="ECO:0000256" key="1">
    <source>
        <dbReference type="ARBA" id="ARBA00022734"/>
    </source>
</evidence>
<dbReference type="InterPro" id="IPR044156">
    <property type="entry name" value="Galectin-like"/>
</dbReference>
<dbReference type="SMART" id="SM00276">
    <property type="entry name" value="GLECT"/>
    <property type="match status" value="1"/>
</dbReference>
<dbReference type="PANTHER" id="PTHR11346:SF147">
    <property type="entry name" value="GALECTIN"/>
    <property type="match status" value="1"/>
</dbReference>
<keyword evidence="5" id="KW-1185">Reference proteome</keyword>
<dbReference type="SUPFAM" id="SSF49899">
    <property type="entry name" value="Concanavalin A-like lectins/glucanases"/>
    <property type="match status" value="1"/>
</dbReference>
<accession>A0A7N4Q157</accession>
<dbReference type="FunFam" id="2.60.120.200:FF:000021">
    <property type="entry name" value="Galectin"/>
    <property type="match status" value="1"/>
</dbReference>
<dbReference type="GO" id="GO:0030246">
    <property type="term" value="F:carbohydrate binding"/>
    <property type="evidence" value="ECO:0007669"/>
    <property type="project" value="UniProtKB-UniRule"/>
</dbReference>
<keyword evidence="1 2" id="KW-0430">Lectin</keyword>
<dbReference type="Proteomes" id="UP000007648">
    <property type="component" value="Unassembled WGS sequence"/>
</dbReference>
<dbReference type="Gene3D" id="2.60.120.200">
    <property type="match status" value="1"/>
</dbReference>
<evidence type="ECO:0000313" key="5">
    <source>
        <dbReference type="Proteomes" id="UP000007648"/>
    </source>
</evidence>
<evidence type="ECO:0000259" key="3">
    <source>
        <dbReference type="PROSITE" id="PS51304"/>
    </source>
</evidence>
<evidence type="ECO:0000313" key="4">
    <source>
        <dbReference type="Ensembl" id="ENSSHAP00000045643.1"/>
    </source>
</evidence>
<dbReference type="SMART" id="SM00908">
    <property type="entry name" value="Gal-bind_lectin"/>
    <property type="match status" value="1"/>
</dbReference>
<name>A0A7N4Q157_SARHA</name>
<dbReference type="Ensembl" id="ENSSHAT00000047919.1">
    <property type="protein sequence ID" value="ENSSHAP00000045643.1"/>
    <property type="gene ID" value="ENSSHAG00000020957.1"/>
</dbReference>
<dbReference type="InParanoid" id="A0A7N4Q157"/>
<dbReference type="Pfam" id="PF00337">
    <property type="entry name" value="Gal-bind_lectin"/>
    <property type="match status" value="1"/>
</dbReference>
<dbReference type="AlphaFoldDB" id="A0A7N4Q157"/>
<protein>
    <recommendedName>
        <fullName evidence="2">Galectin</fullName>
    </recommendedName>
</protein>
<dbReference type="InterPro" id="IPR013320">
    <property type="entry name" value="ConA-like_dom_sf"/>
</dbReference>
<dbReference type="InterPro" id="IPR001079">
    <property type="entry name" value="Galectin_CRD"/>
</dbReference>
<reference evidence="4 5" key="1">
    <citation type="journal article" date="2011" name="Proc. Natl. Acad. Sci. U.S.A.">
        <title>Genetic diversity and population structure of the endangered marsupial Sarcophilus harrisii (Tasmanian devil).</title>
        <authorList>
            <person name="Miller W."/>
            <person name="Hayes V.M."/>
            <person name="Ratan A."/>
            <person name="Petersen D.C."/>
            <person name="Wittekindt N.E."/>
            <person name="Miller J."/>
            <person name="Walenz B."/>
            <person name="Knight J."/>
            <person name="Qi J."/>
            <person name="Zhao F."/>
            <person name="Wang Q."/>
            <person name="Bedoya-Reina O.C."/>
            <person name="Katiyar N."/>
            <person name="Tomsho L.P."/>
            <person name="Kasson L.M."/>
            <person name="Hardie R.A."/>
            <person name="Woodbridge P."/>
            <person name="Tindall E.A."/>
            <person name="Bertelsen M.F."/>
            <person name="Dixon D."/>
            <person name="Pyecroft S."/>
            <person name="Helgen K.M."/>
            <person name="Lesk A.M."/>
            <person name="Pringle T.H."/>
            <person name="Patterson N."/>
            <person name="Zhang Y."/>
            <person name="Kreiss A."/>
            <person name="Woods G.M."/>
            <person name="Jones M.E."/>
            <person name="Schuster S.C."/>
        </authorList>
    </citation>
    <scope>NUCLEOTIDE SEQUENCE [LARGE SCALE GENOMIC DNA]</scope>
</reference>